<gene>
    <name evidence="1" type="ORF">VKT23_016693</name>
</gene>
<evidence type="ECO:0000313" key="1">
    <source>
        <dbReference type="EMBL" id="KAK7441212.1"/>
    </source>
</evidence>
<name>A0ABR1IVV2_9AGAR</name>
<dbReference type="Proteomes" id="UP001498398">
    <property type="component" value="Unassembled WGS sequence"/>
</dbReference>
<comment type="caution">
    <text evidence="1">The sequence shown here is derived from an EMBL/GenBank/DDBJ whole genome shotgun (WGS) entry which is preliminary data.</text>
</comment>
<sequence length="161" mass="18631">MPRRHKRRTTSAVYTPQSLLVGNEPQPVSTGYLWYCMKATRLPRSLKKCSREVIVTYLLLLRMFPSLQTLVLCLKTSKQHTVSVSDHDGLKFTCSRCSVGQVNNQLSDAHRDILQQNYDRYLIEKEKDEASQRLVEEIDEFIANIKDFLLKVKSPQDSEQV</sequence>
<dbReference type="EMBL" id="JBANRG010000064">
    <property type="protein sequence ID" value="KAK7441212.1"/>
    <property type="molecule type" value="Genomic_DNA"/>
</dbReference>
<protein>
    <submittedName>
        <fullName evidence="1">Uncharacterized protein</fullName>
    </submittedName>
</protein>
<evidence type="ECO:0000313" key="2">
    <source>
        <dbReference type="Proteomes" id="UP001498398"/>
    </source>
</evidence>
<accession>A0ABR1IVV2</accession>
<organism evidence="1 2">
    <name type="scientific">Marasmiellus scandens</name>
    <dbReference type="NCBI Taxonomy" id="2682957"/>
    <lineage>
        <taxon>Eukaryota</taxon>
        <taxon>Fungi</taxon>
        <taxon>Dikarya</taxon>
        <taxon>Basidiomycota</taxon>
        <taxon>Agaricomycotina</taxon>
        <taxon>Agaricomycetes</taxon>
        <taxon>Agaricomycetidae</taxon>
        <taxon>Agaricales</taxon>
        <taxon>Marasmiineae</taxon>
        <taxon>Omphalotaceae</taxon>
        <taxon>Marasmiellus</taxon>
    </lineage>
</organism>
<reference evidence="1 2" key="1">
    <citation type="submission" date="2024-01" db="EMBL/GenBank/DDBJ databases">
        <title>A draft genome for the cacao thread blight pathogen Marasmiellus scandens.</title>
        <authorList>
            <person name="Baruah I.K."/>
            <person name="Leung J."/>
            <person name="Bukari Y."/>
            <person name="Amoako-Attah I."/>
            <person name="Meinhardt L.W."/>
            <person name="Bailey B.A."/>
            <person name="Cohen S.P."/>
        </authorList>
    </citation>
    <scope>NUCLEOTIDE SEQUENCE [LARGE SCALE GENOMIC DNA]</scope>
    <source>
        <strain evidence="1 2">GH-19</strain>
    </source>
</reference>
<keyword evidence="2" id="KW-1185">Reference proteome</keyword>
<proteinExistence type="predicted"/>